<sequence length="403" mass="42598">MPLLRPDLIQTLALAGLVFLLGLLLKRKIPVLEQLNIPSAVLGGLVFAFINLLLHNGLVHIEFSTALQPLCMVLFFTSIGTNASLPLLKKGGKQVGIFLALSAVFCILQNLVGIGMAILFGVSPLFGIMAGSVTLVGGPATGLAFSPLFEEMGLRGAETIAITSATVGIVLGGLLGGPAGTFLVQRFGLKKQTTTNNAPVVQEPEAPADTILIKTAKEHSAFNLSFISIGLIMGLGSMVSFLIARSGITLPAYIGAMIVGAVFRNINDKTRWIVLDQQAIDFAGSIAFNTFLVVALMDLKLWELLHLALPLAGILAVQVLVVLLYAMVVIYKVMGRDYNAAVMSGGFIGFMLGTVANAMAVMKTLAARYGAAHRAFLVVPLVGAFFIDYVNALVITVFANLLK</sequence>
<reference evidence="3 4" key="1">
    <citation type="submission" date="2016-11" db="EMBL/GenBank/DDBJ databases">
        <authorList>
            <person name="Jaros S."/>
            <person name="Januszkiewicz K."/>
            <person name="Wedrychowicz H."/>
        </authorList>
    </citation>
    <scope>NUCLEOTIDE SEQUENCE [LARGE SCALE GENOMIC DNA]</scope>
    <source>
        <strain evidence="3 4">DSM 26897</strain>
    </source>
</reference>
<organism evidence="3 4">
    <name type="scientific">Cnuella takakiae</name>
    <dbReference type="NCBI Taxonomy" id="1302690"/>
    <lineage>
        <taxon>Bacteria</taxon>
        <taxon>Pseudomonadati</taxon>
        <taxon>Bacteroidota</taxon>
        <taxon>Chitinophagia</taxon>
        <taxon>Chitinophagales</taxon>
        <taxon>Chitinophagaceae</taxon>
        <taxon>Cnuella</taxon>
    </lineage>
</organism>
<feature type="transmembrane region" description="Helical" evidence="1">
    <location>
        <begin position="250"/>
        <end position="267"/>
    </location>
</feature>
<keyword evidence="1" id="KW-0813">Transport</keyword>
<keyword evidence="4" id="KW-1185">Reference proteome</keyword>
<dbReference type="GO" id="GO:0015501">
    <property type="term" value="F:glutamate:sodium symporter activity"/>
    <property type="evidence" value="ECO:0007669"/>
    <property type="project" value="UniProtKB-UniRule"/>
</dbReference>
<keyword evidence="1" id="KW-0406">Ion transport</keyword>
<proteinExistence type="inferred from homology"/>
<feature type="transmembrane region" description="Helical" evidence="1">
    <location>
        <begin position="6"/>
        <end position="25"/>
    </location>
</feature>
<evidence type="ECO:0000313" key="3">
    <source>
        <dbReference type="EMBL" id="SHF46078.1"/>
    </source>
</evidence>
<dbReference type="GO" id="GO:0015813">
    <property type="term" value="P:L-glutamate transmembrane transport"/>
    <property type="evidence" value="ECO:0007669"/>
    <property type="project" value="UniProtKB-UniRule"/>
</dbReference>
<dbReference type="GO" id="GO:0005886">
    <property type="term" value="C:plasma membrane"/>
    <property type="evidence" value="ECO:0007669"/>
    <property type="project" value="UniProtKB-SubCell"/>
</dbReference>
<dbReference type="STRING" id="1302690.BUE76_17755"/>
<feature type="transmembrane region" description="Helical" evidence="1">
    <location>
        <begin position="338"/>
        <end position="361"/>
    </location>
</feature>
<dbReference type="RefSeq" id="WP_073043331.1">
    <property type="nucleotide sequence ID" value="NZ_FQUO01000008.1"/>
</dbReference>
<dbReference type="OrthoDB" id="4921038at2"/>
<comment type="subcellular location">
    <subcellularLocation>
        <location evidence="1">Cell membrane</location>
        <topology evidence="1">Multi-pass membrane protein</topology>
    </subcellularLocation>
</comment>
<evidence type="ECO:0000256" key="1">
    <source>
        <dbReference type="HAMAP-Rule" id="MF_02062"/>
    </source>
</evidence>
<feature type="transmembrane region" description="Helical" evidence="1">
    <location>
        <begin position="309"/>
        <end position="331"/>
    </location>
</feature>
<keyword evidence="1" id="KW-0472">Membrane</keyword>
<dbReference type="AlphaFoldDB" id="A0A1M5BU96"/>
<keyword evidence="1" id="KW-1133">Transmembrane helix</keyword>
<feature type="transmembrane region" description="Helical" evidence="1">
    <location>
        <begin position="279"/>
        <end position="297"/>
    </location>
</feature>
<gene>
    <name evidence="3" type="ORF">SAMN05444008_10899</name>
</gene>
<dbReference type="NCBIfam" id="TIGR00210">
    <property type="entry name" value="gltS"/>
    <property type="match status" value="1"/>
</dbReference>
<evidence type="ECO:0000256" key="2">
    <source>
        <dbReference type="NCBIfam" id="TIGR00210"/>
    </source>
</evidence>
<keyword evidence="1" id="KW-0769">Symport</keyword>
<keyword evidence="1" id="KW-0915">Sodium</keyword>
<name>A0A1M5BU96_9BACT</name>
<evidence type="ECO:0000313" key="4">
    <source>
        <dbReference type="Proteomes" id="UP000184368"/>
    </source>
</evidence>
<protein>
    <recommendedName>
        <fullName evidence="1 2">Sodium/glutamate symporter</fullName>
    </recommendedName>
</protein>
<dbReference type="PANTHER" id="PTHR36178:SF1">
    <property type="entry name" value="SODIUM_GLUTAMATE SYMPORTER"/>
    <property type="match status" value="1"/>
</dbReference>
<dbReference type="PANTHER" id="PTHR36178">
    <property type="entry name" value="SLR0625 PROTEIN"/>
    <property type="match status" value="1"/>
</dbReference>
<keyword evidence="1" id="KW-0812">Transmembrane</keyword>
<keyword evidence="1" id="KW-0739">Sodium transport</keyword>
<dbReference type="Proteomes" id="UP000184368">
    <property type="component" value="Unassembled WGS sequence"/>
</dbReference>
<keyword evidence="1" id="KW-1003">Cell membrane</keyword>
<dbReference type="HAMAP" id="MF_02062">
    <property type="entry name" value="GltS"/>
    <property type="match status" value="1"/>
</dbReference>
<dbReference type="Pfam" id="PF03616">
    <property type="entry name" value="Glt_symporter"/>
    <property type="match status" value="1"/>
</dbReference>
<keyword evidence="1" id="KW-0029">Amino-acid transport</keyword>
<feature type="transmembrane region" description="Helical" evidence="1">
    <location>
        <begin position="37"/>
        <end position="54"/>
    </location>
</feature>
<dbReference type="InterPro" id="IPR004445">
    <property type="entry name" value="GltS"/>
</dbReference>
<feature type="transmembrane region" description="Helical" evidence="1">
    <location>
        <begin position="66"/>
        <end position="88"/>
    </location>
</feature>
<comment type="similarity">
    <text evidence="1">Belongs to the glutamate:Na(+) symporter (ESS) (TC 2.A.27) family.</text>
</comment>
<comment type="function">
    <text evidence="1">Catalyzes the sodium-dependent transport of glutamate.</text>
</comment>
<feature type="transmembrane region" description="Helical" evidence="1">
    <location>
        <begin position="95"/>
        <end position="119"/>
    </location>
</feature>
<dbReference type="EMBL" id="FQUO01000008">
    <property type="protein sequence ID" value="SHF46078.1"/>
    <property type="molecule type" value="Genomic_DNA"/>
</dbReference>
<accession>A0A1M5BU96</accession>
<feature type="transmembrane region" description="Helical" evidence="1">
    <location>
        <begin position="381"/>
        <end position="402"/>
    </location>
</feature>
<feature type="transmembrane region" description="Helical" evidence="1">
    <location>
        <begin position="125"/>
        <end position="145"/>
    </location>
</feature>
<feature type="transmembrane region" description="Helical" evidence="1">
    <location>
        <begin position="221"/>
        <end position="244"/>
    </location>
</feature>